<dbReference type="SMART" id="SM00387">
    <property type="entry name" value="HATPase_c"/>
    <property type="match status" value="1"/>
</dbReference>
<comment type="catalytic activity">
    <reaction evidence="1">
        <text>ATP + protein L-histidine = ADP + protein N-phospho-L-histidine.</text>
        <dbReference type="EC" id="2.7.13.3"/>
    </reaction>
</comment>
<evidence type="ECO:0000256" key="7">
    <source>
        <dbReference type="ARBA" id="ARBA00022777"/>
    </source>
</evidence>
<keyword evidence="13" id="KW-1185">Reference proteome</keyword>
<dbReference type="CDD" id="cd00082">
    <property type="entry name" value="HisKA"/>
    <property type="match status" value="1"/>
</dbReference>
<reference evidence="12 13" key="1">
    <citation type="submission" date="2020-08" db="EMBL/GenBank/DDBJ databases">
        <title>Croceimicrobium hydrocarbonivorans gen. nov., sp. nov., a novel marine bacterium isolated from a bacterial consortium that degrades polyethylene terephthalate.</title>
        <authorList>
            <person name="Liu R."/>
        </authorList>
    </citation>
    <scope>NUCLEOTIDE SEQUENCE [LARGE SCALE GENOMIC DNA]</scope>
    <source>
        <strain evidence="12 13">A20-9</strain>
    </source>
</reference>
<dbReference type="Proteomes" id="UP000516305">
    <property type="component" value="Chromosome"/>
</dbReference>
<evidence type="ECO:0000256" key="1">
    <source>
        <dbReference type="ARBA" id="ARBA00000085"/>
    </source>
</evidence>
<dbReference type="PANTHER" id="PTHR43065:SF10">
    <property type="entry name" value="PEROXIDE STRESS-ACTIVATED HISTIDINE KINASE MAK3"/>
    <property type="match status" value="1"/>
</dbReference>
<dbReference type="InterPro" id="IPR004358">
    <property type="entry name" value="Sig_transdc_His_kin-like_C"/>
</dbReference>
<evidence type="ECO:0000256" key="2">
    <source>
        <dbReference type="ARBA" id="ARBA00004370"/>
    </source>
</evidence>
<evidence type="ECO:0000256" key="5">
    <source>
        <dbReference type="ARBA" id="ARBA00022679"/>
    </source>
</evidence>
<dbReference type="PANTHER" id="PTHR43065">
    <property type="entry name" value="SENSOR HISTIDINE KINASE"/>
    <property type="match status" value="1"/>
</dbReference>
<dbReference type="Pfam" id="PF02518">
    <property type="entry name" value="HATPase_c"/>
    <property type="match status" value="1"/>
</dbReference>
<feature type="domain" description="HAMP" evidence="11">
    <location>
        <begin position="191"/>
        <end position="243"/>
    </location>
</feature>
<name>A0A7H0VJH9_9FLAO</name>
<dbReference type="GO" id="GO:0016020">
    <property type="term" value="C:membrane"/>
    <property type="evidence" value="ECO:0007669"/>
    <property type="project" value="UniProtKB-SubCell"/>
</dbReference>
<dbReference type="GO" id="GO:0000155">
    <property type="term" value="F:phosphorelay sensor kinase activity"/>
    <property type="evidence" value="ECO:0007669"/>
    <property type="project" value="InterPro"/>
</dbReference>
<evidence type="ECO:0000256" key="8">
    <source>
        <dbReference type="ARBA" id="ARBA00022840"/>
    </source>
</evidence>
<evidence type="ECO:0000313" key="12">
    <source>
        <dbReference type="EMBL" id="QNR25877.1"/>
    </source>
</evidence>
<dbReference type="SUPFAM" id="SSF47384">
    <property type="entry name" value="Homodimeric domain of signal transducing histidine kinase"/>
    <property type="match status" value="1"/>
</dbReference>
<keyword evidence="6" id="KW-0547">Nucleotide-binding</keyword>
<dbReference type="AlphaFoldDB" id="A0A7H0VJH9"/>
<comment type="subcellular location">
    <subcellularLocation>
        <location evidence="2">Membrane</location>
    </subcellularLocation>
</comment>
<evidence type="ECO:0000313" key="13">
    <source>
        <dbReference type="Proteomes" id="UP000516305"/>
    </source>
</evidence>
<dbReference type="RefSeq" id="WP_210760402.1">
    <property type="nucleotide sequence ID" value="NZ_CP060139.1"/>
</dbReference>
<dbReference type="Gene3D" id="1.10.287.130">
    <property type="match status" value="1"/>
</dbReference>
<dbReference type="Pfam" id="PF00512">
    <property type="entry name" value="HisKA"/>
    <property type="match status" value="1"/>
</dbReference>
<keyword evidence="7" id="KW-0418">Kinase</keyword>
<dbReference type="CDD" id="cd00075">
    <property type="entry name" value="HATPase"/>
    <property type="match status" value="1"/>
</dbReference>
<dbReference type="GO" id="GO:0005524">
    <property type="term" value="F:ATP binding"/>
    <property type="evidence" value="ECO:0007669"/>
    <property type="project" value="UniProtKB-KW"/>
</dbReference>
<evidence type="ECO:0000256" key="4">
    <source>
        <dbReference type="ARBA" id="ARBA00022553"/>
    </source>
</evidence>
<accession>A0A7H0VJH9</accession>
<dbReference type="InterPro" id="IPR036097">
    <property type="entry name" value="HisK_dim/P_sf"/>
</dbReference>
<dbReference type="Gene3D" id="6.10.340.10">
    <property type="match status" value="1"/>
</dbReference>
<keyword evidence="5" id="KW-0808">Transferase</keyword>
<dbReference type="EC" id="2.7.13.3" evidence="3"/>
<dbReference type="InterPro" id="IPR003594">
    <property type="entry name" value="HATPase_dom"/>
</dbReference>
<dbReference type="InterPro" id="IPR003661">
    <property type="entry name" value="HisK_dim/P_dom"/>
</dbReference>
<sequence>MLLILAISFLLTGTISFYHFKQENEQYHEERLKRKEFAVLESINFFLRDQELINNTDSIVSLFDTKVCDLAQINGLDINIYGLNGNLLIASTPHLHESGIIPTKIDPDLMERLYQTADQVLRRYKTDSVDFLSTFDFIRNYQGKPVAIINLPYFDAEDLSREDLRNFLWRLTEIYFLLFLGASLMAYFLSNYITGSLQLIGEHIKNTRLKGGNYQLEWKYQDEIGTLVAEYNRMLQELEASAAKLAQTERESAWREMAKQVAHEIKNPLTPMRLNVQYLEKSLRTDDPEKLREFSESMIDQIDTLSNIAAAFSRFASMPELRLKLFPVRELVRRVAMLYPEHNVQFKAEDEDLQIYADPDQLIRVMNNLINNALQSVPEGRKEQVVVSLSRKGEQALIEVCDNGSGIPESQHTKIFEPRFTTKSSGMGLGLALVKRIVDGFSGRIEFETKLGEGTCFRVYLPLSAQSED</sequence>
<evidence type="ECO:0000256" key="9">
    <source>
        <dbReference type="ARBA" id="ARBA00023012"/>
    </source>
</evidence>
<dbReference type="SMART" id="SM00388">
    <property type="entry name" value="HisKA"/>
    <property type="match status" value="1"/>
</dbReference>
<dbReference type="InterPro" id="IPR003660">
    <property type="entry name" value="HAMP_dom"/>
</dbReference>
<dbReference type="InterPro" id="IPR005467">
    <property type="entry name" value="His_kinase_dom"/>
</dbReference>
<feature type="domain" description="Histidine kinase" evidence="10">
    <location>
        <begin position="260"/>
        <end position="465"/>
    </location>
</feature>
<keyword evidence="9" id="KW-0902">Two-component regulatory system</keyword>
<dbReference type="Gene3D" id="3.30.565.10">
    <property type="entry name" value="Histidine kinase-like ATPase, C-terminal domain"/>
    <property type="match status" value="1"/>
</dbReference>
<keyword evidence="4" id="KW-0597">Phosphoprotein</keyword>
<dbReference type="PRINTS" id="PR00344">
    <property type="entry name" value="BCTRLSENSOR"/>
</dbReference>
<evidence type="ECO:0000259" key="10">
    <source>
        <dbReference type="PROSITE" id="PS50109"/>
    </source>
</evidence>
<proteinExistence type="predicted"/>
<evidence type="ECO:0000259" key="11">
    <source>
        <dbReference type="PROSITE" id="PS50885"/>
    </source>
</evidence>
<protein>
    <recommendedName>
        <fullName evidence="3">histidine kinase</fullName>
        <ecNumber evidence="3">2.7.13.3</ecNumber>
    </recommendedName>
</protein>
<evidence type="ECO:0000256" key="6">
    <source>
        <dbReference type="ARBA" id="ARBA00022741"/>
    </source>
</evidence>
<organism evidence="12 13">
    <name type="scientific">Croceimicrobium hydrocarbonivorans</name>
    <dbReference type="NCBI Taxonomy" id="2761580"/>
    <lineage>
        <taxon>Bacteria</taxon>
        <taxon>Pseudomonadati</taxon>
        <taxon>Bacteroidota</taxon>
        <taxon>Flavobacteriia</taxon>
        <taxon>Flavobacteriales</taxon>
        <taxon>Owenweeksiaceae</taxon>
        <taxon>Croceimicrobium</taxon>
    </lineage>
</organism>
<dbReference type="EMBL" id="CP060139">
    <property type="protein sequence ID" value="QNR25877.1"/>
    <property type="molecule type" value="Genomic_DNA"/>
</dbReference>
<dbReference type="KEGG" id="chyd:H4K34_08530"/>
<evidence type="ECO:0000256" key="3">
    <source>
        <dbReference type="ARBA" id="ARBA00012438"/>
    </source>
</evidence>
<dbReference type="PROSITE" id="PS50885">
    <property type="entry name" value="HAMP"/>
    <property type="match status" value="1"/>
</dbReference>
<keyword evidence="8" id="KW-0067">ATP-binding</keyword>
<dbReference type="InterPro" id="IPR036890">
    <property type="entry name" value="HATPase_C_sf"/>
</dbReference>
<dbReference type="PROSITE" id="PS50109">
    <property type="entry name" value="HIS_KIN"/>
    <property type="match status" value="1"/>
</dbReference>
<gene>
    <name evidence="12" type="ORF">H4K34_08530</name>
</gene>
<dbReference type="SUPFAM" id="SSF55874">
    <property type="entry name" value="ATPase domain of HSP90 chaperone/DNA topoisomerase II/histidine kinase"/>
    <property type="match status" value="1"/>
</dbReference>